<dbReference type="GeneID" id="127565206"/>
<sequence length="258" mass="30077">MEITHLKSQLHDCKLNDTNCSKYNHDQQILLDQCQKSKEDMQKEIEDRKIIQNELNDCKNYSSHIENQLTVTQLNLTDLQAELAKNIQKKPVTILPKSCLNLSSGIQEIQLPNKESSNVLCDDDGWMIIQRRINGKQDFDKNWQEYVDGFGYLDGDFWFGLEKLHLVTSSMRHQLQISGNSFYYGSYYEDLYDDFRIGNSDSLYKLESIENQSDNILTIMNDNINKLKQKDDTIANLNSQIDIKIIEATRASERYDEL</sequence>
<accession>A0A9C6WD74</accession>
<evidence type="ECO:0000259" key="1">
    <source>
        <dbReference type="PROSITE" id="PS51406"/>
    </source>
</evidence>
<dbReference type="SMART" id="SM00186">
    <property type="entry name" value="FBG"/>
    <property type="match status" value="1"/>
</dbReference>
<dbReference type="Gene3D" id="3.90.215.10">
    <property type="entry name" value="Gamma Fibrinogen, chain A, domain 1"/>
    <property type="match status" value="1"/>
</dbReference>
<proteinExistence type="predicted"/>
<organism evidence="2 3">
    <name type="scientific">Drosophila albomicans</name>
    <name type="common">Fruit fly</name>
    <dbReference type="NCBI Taxonomy" id="7291"/>
    <lineage>
        <taxon>Eukaryota</taxon>
        <taxon>Metazoa</taxon>
        <taxon>Ecdysozoa</taxon>
        <taxon>Arthropoda</taxon>
        <taxon>Hexapoda</taxon>
        <taxon>Insecta</taxon>
        <taxon>Pterygota</taxon>
        <taxon>Neoptera</taxon>
        <taxon>Endopterygota</taxon>
        <taxon>Diptera</taxon>
        <taxon>Brachycera</taxon>
        <taxon>Muscomorpha</taxon>
        <taxon>Ephydroidea</taxon>
        <taxon>Drosophilidae</taxon>
        <taxon>Drosophila</taxon>
    </lineage>
</organism>
<evidence type="ECO:0000313" key="2">
    <source>
        <dbReference type="Proteomes" id="UP000515160"/>
    </source>
</evidence>
<dbReference type="PROSITE" id="PS51406">
    <property type="entry name" value="FIBRINOGEN_C_2"/>
    <property type="match status" value="1"/>
</dbReference>
<dbReference type="GO" id="GO:0005615">
    <property type="term" value="C:extracellular space"/>
    <property type="evidence" value="ECO:0007669"/>
    <property type="project" value="TreeGrafter"/>
</dbReference>
<dbReference type="SUPFAM" id="SSF56496">
    <property type="entry name" value="Fibrinogen C-terminal domain-like"/>
    <property type="match status" value="1"/>
</dbReference>
<dbReference type="Pfam" id="PF00147">
    <property type="entry name" value="Fibrinogen_C"/>
    <property type="match status" value="1"/>
</dbReference>
<gene>
    <name evidence="3" type="primary">LOC127565206</name>
</gene>
<dbReference type="InterPro" id="IPR036056">
    <property type="entry name" value="Fibrinogen-like_C"/>
</dbReference>
<dbReference type="InterPro" id="IPR014716">
    <property type="entry name" value="Fibrinogen_a/b/g_C_1"/>
</dbReference>
<name>A0A9C6WD74_DROAB</name>
<dbReference type="PANTHER" id="PTHR19143:SF327">
    <property type="entry name" value="FI21813P1-RELATED"/>
    <property type="match status" value="1"/>
</dbReference>
<dbReference type="OrthoDB" id="6145874at2759"/>
<protein>
    <submittedName>
        <fullName evidence="3">Ficolin-1-like</fullName>
    </submittedName>
</protein>
<dbReference type="InterPro" id="IPR050373">
    <property type="entry name" value="Fibrinogen_C-term_domain"/>
</dbReference>
<dbReference type="AlphaFoldDB" id="A0A9C6WD74"/>
<dbReference type="PANTHER" id="PTHR19143">
    <property type="entry name" value="FIBRINOGEN/TENASCIN/ANGIOPOEITIN"/>
    <property type="match status" value="1"/>
</dbReference>
<evidence type="ECO:0000313" key="3">
    <source>
        <dbReference type="RefSeq" id="XP_051858688.1"/>
    </source>
</evidence>
<dbReference type="Proteomes" id="UP000515160">
    <property type="component" value="Chromosome 2L"/>
</dbReference>
<feature type="domain" description="Fibrinogen C-terminal" evidence="1">
    <location>
        <begin position="90"/>
        <end position="209"/>
    </location>
</feature>
<reference evidence="3" key="1">
    <citation type="submission" date="2025-08" db="UniProtKB">
        <authorList>
            <consortium name="RefSeq"/>
        </authorList>
    </citation>
    <scope>IDENTIFICATION</scope>
    <source>
        <strain evidence="3">15112-1751.03</strain>
        <tissue evidence="3">Whole Adult</tissue>
    </source>
</reference>
<dbReference type="RefSeq" id="XP_051858688.1">
    <property type="nucleotide sequence ID" value="XM_052002728.1"/>
</dbReference>
<dbReference type="InterPro" id="IPR002181">
    <property type="entry name" value="Fibrinogen_a/b/g_C_dom"/>
</dbReference>
<keyword evidence="2" id="KW-1185">Reference proteome</keyword>